<dbReference type="RefSeq" id="WP_044648691.1">
    <property type="nucleotide sequence ID" value="NZ_JTHP01000073.1"/>
</dbReference>
<feature type="domain" description="PRC-barrel" evidence="1">
    <location>
        <begin position="3"/>
        <end position="69"/>
    </location>
</feature>
<dbReference type="EMBL" id="JTHP01000073">
    <property type="protein sequence ID" value="KJD42971.1"/>
    <property type="molecule type" value="Genomic_DNA"/>
</dbReference>
<accession>A0A0D7WUV7</accession>
<protein>
    <submittedName>
        <fullName evidence="2">Photosystem reaction center subunit H</fullName>
    </submittedName>
</protein>
<dbReference type="SUPFAM" id="SSF50346">
    <property type="entry name" value="PRC-barrel domain"/>
    <property type="match status" value="2"/>
</dbReference>
<gene>
    <name evidence="2" type="ORF">QD47_25245</name>
</gene>
<dbReference type="Pfam" id="PF05239">
    <property type="entry name" value="PRC"/>
    <property type="match status" value="2"/>
</dbReference>
<dbReference type="OrthoDB" id="1707618at2"/>
<dbReference type="InterPro" id="IPR027275">
    <property type="entry name" value="PRC-brl_dom"/>
</dbReference>
<dbReference type="PATRIC" id="fig|159743.3.peg.5593"/>
<name>A0A0D7WUV7_9BACL</name>
<sequence>MKLQDMIGLAVFDVEDGKQIGKIHDFIVTADWKITGIELEGKGLFSSQVKMVAWDDIVAYGEDAIMIRNQHAVRKTEANDIQHTYLLGPGKLKDLSVLTEEGLMLGHISDVYFDQGMGNNIIGLEISDGFVSDIIEGRKWLPCTEEMSIGENAVMVPPLSEQRLEKAIYSVNG</sequence>
<reference evidence="2 3" key="1">
    <citation type="submission" date="2014-11" db="EMBL/GenBank/DDBJ databases">
        <title>Draft Genome Sequences of Paenibacillus polymyxa NRRL B-30509 and Paenibacillus terrae NRRL B-30644, Strains from a Poultry Environment that Produce Tridecaptin A and Paenicidins.</title>
        <authorList>
            <person name="van Belkum M.J."/>
            <person name="Lohans C.T."/>
            <person name="Vederas J.C."/>
        </authorList>
    </citation>
    <scope>NUCLEOTIDE SEQUENCE [LARGE SCALE GENOMIC DNA]</scope>
    <source>
        <strain evidence="2 3">NRRL B-30644</strain>
    </source>
</reference>
<evidence type="ECO:0000259" key="1">
    <source>
        <dbReference type="Pfam" id="PF05239"/>
    </source>
</evidence>
<dbReference type="AlphaFoldDB" id="A0A0D7WUV7"/>
<proteinExistence type="predicted"/>
<dbReference type="Gene3D" id="2.30.30.240">
    <property type="entry name" value="PRC-barrel domain"/>
    <property type="match status" value="2"/>
</dbReference>
<evidence type="ECO:0000313" key="3">
    <source>
        <dbReference type="Proteomes" id="UP000032534"/>
    </source>
</evidence>
<feature type="domain" description="PRC-barrel" evidence="1">
    <location>
        <begin position="91"/>
        <end position="162"/>
    </location>
</feature>
<keyword evidence="3" id="KW-1185">Reference proteome</keyword>
<dbReference type="Proteomes" id="UP000032534">
    <property type="component" value="Unassembled WGS sequence"/>
</dbReference>
<dbReference type="InterPro" id="IPR011033">
    <property type="entry name" value="PRC_barrel-like_sf"/>
</dbReference>
<evidence type="ECO:0000313" key="2">
    <source>
        <dbReference type="EMBL" id="KJD42971.1"/>
    </source>
</evidence>
<comment type="caution">
    <text evidence="2">The sequence shown here is derived from an EMBL/GenBank/DDBJ whole genome shotgun (WGS) entry which is preliminary data.</text>
</comment>
<organism evidence="2 3">
    <name type="scientific">Paenibacillus terrae</name>
    <dbReference type="NCBI Taxonomy" id="159743"/>
    <lineage>
        <taxon>Bacteria</taxon>
        <taxon>Bacillati</taxon>
        <taxon>Bacillota</taxon>
        <taxon>Bacilli</taxon>
        <taxon>Bacillales</taxon>
        <taxon>Paenibacillaceae</taxon>
        <taxon>Paenibacillus</taxon>
    </lineage>
</organism>